<name>A0A2H0RK30_9BACT</name>
<comment type="caution">
    <text evidence="1">The sequence shown here is derived from an EMBL/GenBank/DDBJ whole genome shotgun (WGS) entry which is preliminary data.</text>
</comment>
<gene>
    <name evidence="1" type="ORF">COV07_02015</name>
</gene>
<protein>
    <submittedName>
        <fullName evidence="1">Uncharacterized protein</fullName>
    </submittedName>
</protein>
<sequence length="316" mass="36273">MKSVDSTGDFLANCKNVKLSYYASDSENLTYCQALGNSSRDCMDYTNWGANAELVYETSETGLGASNIKFSSGCGISSNNLEYCYGCVGSSNLFGCVLLKKKEYCIFNKQYTKEEYEQMVPKVKAHMDEMPYTDKLGRVYKYGEYFPPEFSPFAANETALMDFTDMDKEQALKFGLVWREPKESEYKATLEVKDIPDHIDEVKDDVLKEIISCEMCKKVFRIIPQELAFCKKHKIPFPRKCHNCRFKDLTHFRNLPKWYKRSCDCKGVKSKQGIYKNNVLHPNHGVDDCQNTFISTYSPERPEIIYCGSCYVAEIA</sequence>
<evidence type="ECO:0000313" key="2">
    <source>
        <dbReference type="Proteomes" id="UP000230833"/>
    </source>
</evidence>
<dbReference type="AlphaFoldDB" id="A0A2H0RK30"/>
<accession>A0A2H0RK30</accession>
<dbReference type="EMBL" id="PCYL01000026">
    <property type="protein sequence ID" value="PIR46858.1"/>
    <property type="molecule type" value="Genomic_DNA"/>
</dbReference>
<reference evidence="1 2" key="1">
    <citation type="submission" date="2017-09" db="EMBL/GenBank/DDBJ databases">
        <title>Depth-based differentiation of microbial function through sediment-hosted aquifers and enrichment of novel symbionts in the deep terrestrial subsurface.</title>
        <authorList>
            <person name="Probst A.J."/>
            <person name="Ladd B."/>
            <person name="Jarett J.K."/>
            <person name="Geller-Mcgrath D.E."/>
            <person name="Sieber C.M."/>
            <person name="Emerson J.B."/>
            <person name="Anantharaman K."/>
            <person name="Thomas B.C."/>
            <person name="Malmstrom R."/>
            <person name="Stieglmeier M."/>
            <person name="Klingl A."/>
            <person name="Woyke T."/>
            <person name="Ryan C.M."/>
            <person name="Banfield J.F."/>
        </authorList>
    </citation>
    <scope>NUCLEOTIDE SEQUENCE [LARGE SCALE GENOMIC DNA]</scope>
    <source>
        <strain evidence="1">CG10_big_fil_rev_8_21_14_0_10_45_14</strain>
    </source>
</reference>
<evidence type="ECO:0000313" key="1">
    <source>
        <dbReference type="EMBL" id="PIR46858.1"/>
    </source>
</evidence>
<organism evidence="1 2">
    <name type="scientific">Candidatus Vogelbacteria bacterium CG10_big_fil_rev_8_21_14_0_10_45_14</name>
    <dbReference type="NCBI Taxonomy" id="1975042"/>
    <lineage>
        <taxon>Bacteria</taxon>
        <taxon>Candidatus Vogeliibacteriota</taxon>
    </lineage>
</organism>
<proteinExistence type="predicted"/>
<dbReference type="Proteomes" id="UP000230833">
    <property type="component" value="Unassembled WGS sequence"/>
</dbReference>